<keyword evidence="2" id="KW-0808">Transferase</keyword>
<organism evidence="2 3">
    <name type="scientific">Vibrio gazogenes</name>
    <dbReference type="NCBI Taxonomy" id="687"/>
    <lineage>
        <taxon>Bacteria</taxon>
        <taxon>Pseudomonadati</taxon>
        <taxon>Pseudomonadota</taxon>
        <taxon>Gammaproteobacteria</taxon>
        <taxon>Vibrionales</taxon>
        <taxon>Vibrionaceae</taxon>
        <taxon>Vibrio</taxon>
    </lineage>
</organism>
<dbReference type="InterPro" id="IPR029044">
    <property type="entry name" value="Nucleotide-diphossugar_trans"/>
</dbReference>
<evidence type="ECO:0000313" key="3">
    <source>
        <dbReference type="Proteomes" id="UP000196708"/>
    </source>
</evidence>
<feature type="domain" description="Glycosyltransferase 2-like" evidence="1">
    <location>
        <begin position="38"/>
        <end position="179"/>
    </location>
</feature>
<sequence>MSLFISVVSHNHDTLIANNETLRKLATEYKVIIKSNTQATEILKTYCKESNIYLLQGAERKGFGENNNEIFHYAETHLGMTHNDFFLVLNPDVTVNLDTINKLLIEAKKNNFEISTINLYRDKEMTEFDNSIRRFPSLLNPIKTILGIKRTDYYDKNKIKNTTIIDWAAGSFLMFKTDIYKELNGFNESYFMYFEDVDICLRAKKKGYHVHYHPEFYAIHDAAFANRKLFSINSVYYFKSFIYYFIQKYFSK</sequence>
<dbReference type="GO" id="GO:0016740">
    <property type="term" value="F:transferase activity"/>
    <property type="evidence" value="ECO:0007669"/>
    <property type="project" value="UniProtKB-KW"/>
</dbReference>
<dbReference type="KEGG" id="vga:BSQ33_09775"/>
<dbReference type="PANTHER" id="PTHR43179:SF7">
    <property type="entry name" value="RHAMNOSYLTRANSFERASE WBBL"/>
    <property type="match status" value="1"/>
</dbReference>
<dbReference type="Proteomes" id="UP000196708">
    <property type="component" value="Chromosome 1"/>
</dbReference>
<dbReference type="EMBL" id="CP018835">
    <property type="protein sequence ID" value="ASA55951.1"/>
    <property type="molecule type" value="Genomic_DNA"/>
</dbReference>
<dbReference type="OrthoDB" id="5291101at2"/>
<proteinExistence type="predicted"/>
<dbReference type="InterPro" id="IPR001173">
    <property type="entry name" value="Glyco_trans_2-like"/>
</dbReference>
<dbReference type="Gene3D" id="3.90.550.10">
    <property type="entry name" value="Spore Coat Polysaccharide Biosynthesis Protein SpsA, Chain A"/>
    <property type="match status" value="1"/>
</dbReference>
<evidence type="ECO:0000313" key="2">
    <source>
        <dbReference type="EMBL" id="ASA55951.1"/>
    </source>
</evidence>
<dbReference type="AlphaFoldDB" id="A0A1Z2SFL3"/>
<protein>
    <submittedName>
        <fullName evidence="2">dTDP-Rha--alpha-D-GlcNAc-pyrophosphate polyprenol alpha-3-L-rhamnosyltransferase</fullName>
    </submittedName>
</protein>
<reference evidence="2 3" key="1">
    <citation type="submission" date="2016-12" db="EMBL/GenBank/DDBJ databases">
        <authorList>
            <person name="Song W.-J."/>
            <person name="Kurnit D.M."/>
        </authorList>
    </citation>
    <scope>NUCLEOTIDE SEQUENCE [LARGE SCALE GENOMIC DNA]</scope>
    <source>
        <strain evidence="2 3">ATCC 43942</strain>
    </source>
</reference>
<evidence type="ECO:0000259" key="1">
    <source>
        <dbReference type="Pfam" id="PF00535"/>
    </source>
</evidence>
<dbReference type="SUPFAM" id="SSF53448">
    <property type="entry name" value="Nucleotide-diphospho-sugar transferases"/>
    <property type="match status" value="1"/>
</dbReference>
<accession>A0A1Z2SFL3</accession>
<dbReference type="PANTHER" id="PTHR43179">
    <property type="entry name" value="RHAMNOSYLTRANSFERASE WBBL"/>
    <property type="match status" value="1"/>
</dbReference>
<dbReference type="RefSeq" id="WP_088133985.1">
    <property type="nucleotide sequence ID" value="NZ_CP018835.1"/>
</dbReference>
<gene>
    <name evidence="2" type="ORF">BSQ33_09775</name>
</gene>
<name>A0A1Z2SFL3_VIBGA</name>
<dbReference type="Pfam" id="PF00535">
    <property type="entry name" value="Glycos_transf_2"/>
    <property type="match status" value="1"/>
</dbReference>